<dbReference type="SUPFAM" id="SSF55186">
    <property type="entry name" value="ThrRS/AlaRS common domain"/>
    <property type="match status" value="1"/>
</dbReference>
<dbReference type="SUPFAM" id="SSF50447">
    <property type="entry name" value="Translation proteins"/>
    <property type="match status" value="1"/>
</dbReference>
<keyword evidence="9" id="KW-0030">Aminoacyl-tRNA synthetase</keyword>
<comment type="similarity">
    <text evidence="1">Belongs to the class-II aminoacyl-tRNA synthetase family.</text>
</comment>
<dbReference type="InterPro" id="IPR050058">
    <property type="entry name" value="Ala-tRNA_ligase"/>
</dbReference>
<evidence type="ECO:0000256" key="1">
    <source>
        <dbReference type="ARBA" id="ARBA00008226"/>
    </source>
</evidence>
<dbReference type="SUPFAM" id="SSF55681">
    <property type="entry name" value="Class II aaRS and biotin synthetases"/>
    <property type="match status" value="1"/>
</dbReference>
<dbReference type="SUPFAM" id="SSF101353">
    <property type="entry name" value="Putative anticodon-binding domain of alanyl-tRNA synthetase (AlaRS)"/>
    <property type="match status" value="1"/>
</dbReference>
<dbReference type="Ensembl" id="ENSEBUT00000000643.1">
    <property type="protein sequence ID" value="ENSEBUP00000000349.1"/>
    <property type="gene ID" value="ENSEBUG00000000531.1"/>
</dbReference>
<evidence type="ECO:0000256" key="5">
    <source>
        <dbReference type="ARBA" id="ARBA00022741"/>
    </source>
</evidence>
<evidence type="ECO:0000256" key="2">
    <source>
        <dbReference type="ARBA" id="ARBA00013168"/>
    </source>
</evidence>
<dbReference type="GO" id="GO:0002161">
    <property type="term" value="F:aminoacyl-tRNA deacylase activity"/>
    <property type="evidence" value="ECO:0007669"/>
    <property type="project" value="TreeGrafter"/>
</dbReference>
<dbReference type="GO" id="GO:0005739">
    <property type="term" value="C:mitochondrion"/>
    <property type="evidence" value="ECO:0007669"/>
    <property type="project" value="TreeGrafter"/>
</dbReference>
<dbReference type="GO" id="GO:0006419">
    <property type="term" value="P:alanyl-tRNA aminoacylation"/>
    <property type="evidence" value="ECO:0007669"/>
    <property type="project" value="InterPro"/>
</dbReference>
<proteinExistence type="inferred from homology"/>
<evidence type="ECO:0000259" key="10">
    <source>
        <dbReference type="PROSITE" id="PS50860"/>
    </source>
</evidence>
<evidence type="ECO:0000313" key="11">
    <source>
        <dbReference type="Ensembl" id="ENSEBUP00000000349.1"/>
    </source>
</evidence>
<keyword evidence="4" id="KW-0436">Ligase</keyword>
<dbReference type="InterPro" id="IPR002318">
    <property type="entry name" value="Ala-tRNA-lgiase_IIc"/>
</dbReference>
<dbReference type="CDD" id="cd00673">
    <property type="entry name" value="AlaRS_core"/>
    <property type="match status" value="1"/>
</dbReference>
<evidence type="ECO:0000256" key="9">
    <source>
        <dbReference type="ARBA" id="ARBA00023146"/>
    </source>
</evidence>
<dbReference type="GO" id="GO:0004813">
    <property type="term" value="F:alanine-tRNA ligase activity"/>
    <property type="evidence" value="ECO:0007669"/>
    <property type="project" value="UniProtKB-EC"/>
</dbReference>
<dbReference type="Gene3D" id="2.40.30.130">
    <property type="match status" value="1"/>
</dbReference>
<dbReference type="InterPro" id="IPR018164">
    <property type="entry name" value="Ala-tRNA-synth_IIc_N"/>
</dbReference>
<dbReference type="OMA" id="KEDACRM"/>
<dbReference type="PANTHER" id="PTHR11777:SF8">
    <property type="entry name" value="ALANINE--TRNA LIGASE, MITOCHONDRIAL"/>
    <property type="match status" value="1"/>
</dbReference>
<dbReference type="Proteomes" id="UP000694388">
    <property type="component" value="Unplaced"/>
</dbReference>
<dbReference type="InterPro" id="IPR018163">
    <property type="entry name" value="Thr/Ala-tRNA-synth_IIc_edit"/>
</dbReference>
<dbReference type="PROSITE" id="PS50860">
    <property type="entry name" value="AA_TRNA_LIGASE_II_ALA"/>
    <property type="match status" value="1"/>
</dbReference>
<dbReference type="EC" id="6.1.1.7" evidence="2"/>
<dbReference type="GO" id="GO:0000049">
    <property type="term" value="F:tRNA binding"/>
    <property type="evidence" value="ECO:0007669"/>
    <property type="project" value="UniProtKB-KW"/>
</dbReference>
<dbReference type="PANTHER" id="PTHR11777">
    <property type="entry name" value="ALANYL-TRNA SYNTHETASE"/>
    <property type="match status" value="1"/>
</dbReference>
<evidence type="ECO:0000256" key="7">
    <source>
        <dbReference type="ARBA" id="ARBA00022884"/>
    </source>
</evidence>
<feature type="domain" description="Alanyl-transfer RNA synthetases family profile" evidence="10">
    <location>
        <begin position="4"/>
        <end position="666"/>
    </location>
</feature>
<dbReference type="AlphaFoldDB" id="A0A8C4PVX6"/>
<dbReference type="InterPro" id="IPR045864">
    <property type="entry name" value="aa-tRNA-synth_II/BPL/LPL"/>
</dbReference>
<dbReference type="InterPro" id="IPR018162">
    <property type="entry name" value="Ala-tRNA-ligase_IIc_anticod-bd"/>
</dbReference>
<dbReference type="GO" id="GO:0005524">
    <property type="term" value="F:ATP binding"/>
    <property type="evidence" value="ECO:0007669"/>
    <property type="project" value="UniProtKB-KW"/>
</dbReference>
<dbReference type="Ensembl" id="ENSEBUT00000000682.1">
    <property type="protein sequence ID" value="ENSEBUP00000000387.1"/>
    <property type="gene ID" value="ENSEBUG00000000531.1"/>
</dbReference>
<dbReference type="InterPro" id="IPR009000">
    <property type="entry name" value="Transl_B-barrel_sf"/>
</dbReference>
<keyword evidence="6" id="KW-0067">ATP-binding</keyword>
<keyword evidence="12" id="KW-1185">Reference proteome</keyword>
<dbReference type="Ensembl" id="ENSEBUT00000000665.1">
    <property type="protein sequence ID" value="ENSEBUP00000000370.1"/>
    <property type="gene ID" value="ENSEBUG00000000531.1"/>
</dbReference>
<protein>
    <recommendedName>
        <fullName evidence="2">alanine--tRNA ligase</fullName>
        <ecNumber evidence="2">6.1.1.7</ecNumber>
    </recommendedName>
</protein>
<keyword evidence="8" id="KW-0648">Protein biosynthesis</keyword>
<dbReference type="InterPro" id="IPR018165">
    <property type="entry name" value="Ala-tRNA-synth_IIc_core"/>
</dbReference>
<reference evidence="11" key="1">
    <citation type="submission" date="2025-05" db="UniProtKB">
        <authorList>
            <consortium name="Ensembl"/>
        </authorList>
    </citation>
    <scope>IDENTIFICATION</scope>
</reference>
<keyword evidence="5" id="KW-0547">Nucleotide-binding</keyword>
<evidence type="ECO:0000313" key="12">
    <source>
        <dbReference type="Proteomes" id="UP000694388"/>
    </source>
</evidence>
<evidence type="ECO:0000256" key="6">
    <source>
        <dbReference type="ARBA" id="ARBA00022840"/>
    </source>
</evidence>
<keyword evidence="7" id="KW-0694">RNA-binding</keyword>
<dbReference type="Gene3D" id="3.30.930.10">
    <property type="entry name" value="Bira Bifunctional Protein, Domain 2"/>
    <property type="match status" value="1"/>
</dbReference>
<dbReference type="GeneTree" id="ENSGT00940000158246"/>
<dbReference type="Gene3D" id="3.30.980.10">
    <property type="entry name" value="Threonyl-trna Synthetase, Chain A, domain 2"/>
    <property type="match status" value="1"/>
</dbReference>
<name>A0A8C4PVX6_EPTBU</name>
<evidence type="ECO:0000256" key="8">
    <source>
        <dbReference type="ARBA" id="ARBA00022917"/>
    </source>
</evidence>
<dbReference type="Pfam" id="PF01411">
    <property type="entry name" value="tRNA-synt_2c"/>
    <property type="match status" value="2"/>
</dbReference>
<organism evidence="11 12">
    <name type="scientific">Eptatretus burgeri</name>
    <name type="common">Inshore hagfish</name>
    <dbReference type="NCBI Taxonomy" id="7764"/>
    <lineage>
        <taxon>Eukaryota</taxon>
        <taxon>Metazoa</taxon>
        <taxon>Chordata</taxon>
        <taxon>Craniata</taxon>
        <taxon>Vertebrata</taxon>
        <taxon>Cyclostomata</taxon>
        <taxon>Myxini</taxon>
        <taxon>Myxiniformes</taxon>
        <taxon>Myxinidae</taxon>
        <taxon>Eptatretinae</taxon>
        <taxon>Eptatretus</taxon>
    </lineage>
</organism>
<dbReference type="PRINTS" id="PR00980">
    <property type="entry name" value="TRNASYNTHALA"/>
</dbReference>
<sequence length="666" mass="74303">MSAMSARSVRAKFVRFFQQRHDHQLVRSTSVRPRGDPSLHFVNAGMNQFKPIFLGTVEPNSAMGRLRRVVNSQKCVRAGGKHNDLTDVGRDSRHHTFFEMLGNWSFGDYFKAEACSMAWELLTQVLGLPKDRLYISYFGGDEQLELEPDTQTRDVWLQLGELDSSLHPLPSHGVDCGMGLERLVAIMQGSRSTYDTDLFQPLLHAIEKEAKVRPYEGRENEDDADRIDMAYRVVADHVRALTVCIADGVYPGMTGRELVLRQILRRAVRFAHEILHGPPGMLARLVPVVCENLGDVYPELVQEKEQVMEVIDNNEAAFLGSLAQGRRLIDRTVCALPPDAAFPAHVALSLQRGLGFPQDLVALMLEEHGRHLEAVDTPPEEMVWKEEGSKEKVSPPLNLHVLAELRRRAIPATTDGHKYTYHRDGPASYRMDLYEAQVLALHNQGELVETVDVGKVCDVILDQTSFYANQGGQSGDKGLLLSSNQEVLAEVQDVKLCGGYVVHTVCIQQPLHTGVILCLAVDMEWRFSCTIHHTATHLLSTALRSVLGPSSRQMGSLVTPQHLRFDVSIRHTLTREQLQQLEHIVCKTIQQNYTVHVRELPLEEALMLPRVQSLDVAYPDKVRVISIGLPEAFLTSSGPLEDGAERGKNASPDDSSCISLELCCGT</sequence>
<evidence type="ECO:0000256" key="4">
    <source>
        <dbReference type="ARBA" id="ARBA00022598"/>
    </source>
</evidence>
<accession>A0A8C4PVX6</accession>
<evidence type="ECO:0000256" key="3">
    <source>
        <dbReference type="ARBA" id="ARBA00022555"/>
    </source>
</evidence>
<dbReference type="FunFam" id="3.30.980.10:FF:000004">
    <property type="entry name" value="Alanine--tRNA ligase, cytoplasmic"/>
    <property type="match status" value="1"/>
</dbReference>
<keyword evidence="3" id="KW-0820">tRNA-binding</keyword>